<dbReference type="InterPro" id="IPR023393">
    <property type="entry name" value="START-like_dom_sf"/>
</dbReference>
<gene>
    <name evidence="1" type="ORF">FGG15_17995</name>
</gene>
<accession>A0ABY2WGL7</accession>
<organism evidence="1 2">
    <name type="scientific">Flagellimonas algicola</name>
    <dbReference type="NCBI Taxonomy" id="2583815"/>
    <lineage>
        <taxon>Bacteria</taxon>
        <taxon>Pseudomonadati</taxon>
        <taxon>Bacteroidota</taxon>
        <taxon>Flavobacteriia</taxon>
        <taxon>Flavobacteriales</taxon>
        <taxon>Flavobacteriaceae</taxon>
        <taxon>Flagellimonas</taxon>
    </lineage>
</organism>
<evidence type="ECO:0000313" key="2">
    <source>
        <dbReference type="Proteomes" id="UP000751614"/>
    </source>
</evidence>
<proteinExistence type="predicted"/>
<dbReference type="Gene3D" id="3.30.530.20">
    <property type="match status" value="1"/>
</dbReference>
<name>A0ABY2WGL7_9FLAO</name>
<evidence type="ECO:0000313" key="1">
    <source>
        <dbReference type="EMBL" id="TMU50693.1"/>
    </source>
</evidence>
<keyword evidence="2" id="KW-1185">Reference proteome</keyword>
<protein>
    <recommendedName>
        <fullName evidence="3">START domain-containing protein</fullName>
    </recommendedName>
</protein>
<sequence>MILLLIFFLCRQAFVQSARLDSISGLDQLEALAEKGSWKVAKNKKGIVLNCRKLKVAETSKILELTASFTISSSVDRIIEHLKQPQRIQQWNEAVLHSELIEDRGSIWISHTTFNVPSPFPPQELISRHEVNQTADEVIINTRPVPNHRDPEEGVLREKYNWSGWSLRPSDNGTVHITFTVASLSICGIPRFIKDPIIKRKYINSFVKLKNQLENCQS</sequence>
<dbReference type="SUPFAM" id="SSF55961">
    <property type="entry name" value="Bet v1-like"/>
    <property type="match status" value="1"/>
</dbReference>
<dbReference type="Proteomes" id="UP000751614">
    <property type="component" value="Unassembled WGS sequence"/>
</dbReference>
<reference evidence="1 2" key="1">
    <citation type="submission" date="2019-05" db="EMBL/GenBank/DDBJ databases">
        <title>Flagellimonas sp. AsT0115, sp. nov., isolated from a marine red algae, Asparagopsis taxiformis.</title>
        <authorList>
            <person name="Kim J."/>
            <person name="Jeong S.E."/>
            <person name="Jeon C.O."/>
        </authorList>
    </citation>
    <scope>NUCLEOTIDE SEQUENCE [LARGE SCALE GENOMIC DNA]</scope>
    <source>
        <strain evidence="1 2">AsT0115</strain>
    </source>
</reference>
<dbReference type="RefSeq" id="WP_138838946.1">
    <property type="nucleotide sequence ID" value="NZ_VCNI01000004.1"/>
</dbReference>
<evidence type="ECO:0008006" key="3">
    <source>
        <dbReference type="Google" id="ProtNLM"/>
    </source>
</evidence>
<comment type="caution">
    <text evidence="1">The sequence shown here is derived from an EMBL/GenBank/DDBJ whole genome shotgun (WGS) entry which is preliminary data.</text>
</comment>
<dbReference type="EMBL" id="VCNI01000004">
    <property type="protein sequence ID" value="TMU50693.1"/>
    <property type="molecule type" value="Genomic_DNA"/>
</dbReference>